<protein>
    <submittedName>
        <fullName evidence="2">Uncharacterized protein</fullName>
    </submittedName>
</protein>
<comment type="caution">
    <text evidence="2">The sequence shown here is derived from an EMBL/GenBank/DDBJ whole genome shotgun (WGS) entry which is preliminary data.</text>
</comment>
<dbReference type="EMBL" id="AMZH03001784">
    <property type="protein sequence ID" value="RRT77986.1"/>
    <property type="molecule type" value="Genomic_DNA"/>
</dbReference>
<name>A0A427AP27_ENSVE</name>
<organism evidence="2 3">
    <name type="scientific">Ensete ventricosum</name>
    <name type="common">Abyssinian banana</name>
    <name type="synonym">Musa ensete</name>
    <dbReference type="NCBI Taxonomy" id="4639"/>
    <lineage>
        <taxon>Eukaryota</taxon>
        <taxon>Viridiplantae</taxon>
        <taxon>Streptophyta</taxon>
        <taxon>Embryophyta</taxon>
        <taxon>Tracheophyta</taxon>
        <taxon>Spermatophyta</taxon>
        <taxon>Magnoliopsida</taxon>
        <taxon>Liliopsida</taxon>
        <taxon>Zingiberales</taxon>
        <taxon>Musaceae</taxon>
        <taxon>Ensete</taxon>
    </lineage>
</organism>
<proteinExistence type="predicted"/>
<evidence type="ECO:0000256" key="1">
    <source>
        <dbReference type="SAM" id="MobiDB-lite"/>
    </source>
</evidence>
<gene>
    <name evidence="2" type="ORF">B296_00005548</name>
</gene>
<dbReference type="AlphaFoldDB" id="A0A427AP27"/>
<reference evidence="2 3" key="1">
    <citation type="journal article" date="2014" name="Agronomy (Basel)">
        <title>A Draft Genome Sequence for Ensete ventricosum, the Drought-Tolerant Tree Against Hunger.</title>
        <authorList>
            <person name="Harrison J."/>
            <person name="Moore K.A."/>
            <person name="Paszkiewicz K."/>
            <person name="Jones T."/>
            <person name="Grant M."/>
            <person name="Ambacheew D."/>
            <person name="Muzemil S."/>
            <person name="Studholme D.J."/>
        </authorList>
    </citation>
    <scope>NUCLEOTIDE SEQUENCE [LARGE SCALE GENOMIC DNA]</scope>
</reference>
<evidence type="ECO:0000313" key="2">
    <source>
        <dbReference type="EMBL" id="RRT77986.1"/>
    </source>
</evidence>
<sequence>MSLSRGSDDAVGNTPGVRQELTESTGACQDGVREFAERRPRLLGRLSGVTERLARSWEGSDDAVGPRWEFARRFSEGIGKLVGNTSKPLVPCFWATNDG</sequence>
<evidence type="ECO:0000313" key="3">
    <source>
        <dbReference type="Proteomes" id="UP000287651"/>
    </source>
</evidence>
<feature type="region of interest" description="Disordered" evidence="1">
    <location>
        <begin position="1"/>
        <end position="32"/>
    </location>
</feature>
<dbReference type="Proteomes" id="UP000287651">
    <property type="component" value="Unassembled WGS sequence"/>
</dbReference>
<accession>A0A427AP27</accession>